<comment type="function">
    <text evidence="4">Binds differentially to the SH3 domains of certain proteins of signal transduction pathways. Binds to phosphatidylinositols; linking the hemopoietic tyrosine kinase fes to the cytoplasmic membrane in a phosphorylation dependent mechanism.</text>
</comment>
<dbReference type="InterPro" id="IPR001849">
    <property type="entry name" value="PH_domain"/>
</dbReference>
<evidence type="ECO:0000256" key="3">
    <source>
        <dbReference type="ARBA" id="ARBA00023036"/>
    </source>
</evidence>
<feature type="compositionally biased region" description="Basic and acidic residues" evidence="6">
    <location>
        <begin position="415"/>
        <end position="428"/>
    </location>
</feature>
<proteinExistence type="predicted"/>
<evidence type="ECO:0000313" key="9">
    <source>
        <dbReference type="EMBL" id="KAG9479548.1"/>
    </source>
</evidence>
<feature type="domain" description="PH" evidence="8">
    <location>
        <begin position="162"/>
        <end position="266"/>
    </location>
</feature>
<dbReference type="SUPFAM" id="SSF50729">
    <property type="entry name" value="PH domain-like"/>
    <property type="match status" value="1"/>
</dbReference>
<dbReference type="SUPFAM" id="SSF55550">
    <property type="entry name" value="SH2 domain"/>
    <property type="match status" value="1"/>
</dbReference>
<dbReference type="Gene3D" id="2.30.29.30">
    <property type="entry name" value="Pleckstrin-homology domain (PH domain)/Phosphotyrosine-binding domain (PTB)"/>
    <property type="match status" value="1"/>
</dbReference>
<dbReference type="Pfam" id="PF00169">
    <property type="entry name" value="PH"/>
    <property type="match status" value="1"/>
</dbReference>
<dbReference type="GO" id="GO:0007165">
    <property type="term" value="P:signal transduction"/>
    <property type="evidence" value="ECO:0007669"/>
    <property type="project" value="InterPro"/>
</dbReference>
<feature type="compositionally biased region" description="Pro residues" evidence="6">
    <location>
        <begin position="439"/>
        <end position="449"/>
    </location>
</feature>
<keyword evidence="7" id="KW-1133">Transmembrane helix</keyword>
<organism evidence="9 10">
    <name type="scientific">Eleutherodactylus coqui</name>
    <name type="common">Puerto Rican coqui</name>
    <dbReference type="NCBI Taxonomy" id="57060"/>
    <lineage>
        <taxon>Eukaryota</taxon>
        <taxon>Metazoa</taxon>
        <taxon>Chordata</taxon>
        <taxon>Craniata</taxon>
        <taxon>Vertebrata</taxon>
        <taxon>Euteleostomi</taxon>
        <taxon>Amphibia</taxon>
        <taxon>Batrachia</taxon>
        <taxon>Anura</taxon>
        <taxon>Neobatrachia</taxon>
        <taxon>Hyloidea</taxon>
        <taxon>Eleutherodactylidae</taxon>
        <taxon>Eleutherodactylinae</taxon>
        <taxon>Eleutherodactylus</taxon>
        <taxon>Eleutherodactylus</taxon>
    </lineage>
</organism>
<dbReference type="FunFam" id="3.30.505.10:FF:000043">
    <property type="entry name" value="SH3 domain binding protein 2"/>
    <property type="match status" value="1"/>
</dbReference>
<dbReference type="InterPro" id="IPR000980">
    <property type="entry name" value="SH2"/>
</dbReference>
<evidence type="ECO:0000256" key="6">
    <source>
        <dbReference type="SAM" id="MobiDB-lite"/>
    </source>
</evidence>
<keyword evidence="1" id="KW-0597">Phosphoprotein</keyword>
<dbReference type="CDD" id="cd13308">
    <property type="entry name" value="PH_3BP2"/>
    <property type="match status" value="1"/>
</dbReference>
<feature type="region of interest" description="Disordered" evidence="6">
    <location>
        <begin position="295"/>
        <end position="466"/>
    </location>
</feature>
<reference evidence="9" key="1">
    <citation type="thesis" date="2020" institute="ProQuest LLC" country="789 East Eisenhower Parkway, Ann Arbor, MI, USA">
        <title>Comparative Genomics and Chromosome Evolution.</title>
        <authorList>
            <person name="Mudd A.B."/>
        </authorList>
    </citation>
    <scope>NUCLEOTIDE SEQUENCE</scope>
    <source>
        <strain evidence="9">HN-11 Male</strain>
        <tissue evidence="9">Kidney and liver</tissue>
    </source>
</reference>
<evidence type="ECO:0000313" key="10">
    <source>
        <dbReference type="Proteomes" id="UP000770717"/>
    </source>
</evidence>
<dbReference type="InterPro" id="IPR036860">
    <property type="entry name" value="SH2_dom_sf"/>
</dbReference>
<dbReference type="InterPro" id="IPR035848">
    <property type="entry name" value="SH3BP2"/>
</dbReference>
<feature type="compositionally biased region" description="Polar residues" evidence="6">
    <location>
        <begin position="545"/>
        <end position="558"/>
    </location>
</feature>
<accession>A0A8J6F2E6</accession>
<evidence type="ECO:0000256" key="4">
    <source>
        <dbReference type="ARBA" id="ARBA00056733"/>
    </source>
</evidence>
<dbReference type="FunFam" id="2.30.29.30:FF:000147">
    <property type="entry name" value="SH3 domain-binding protein 2 isoform X2"/>
    <property type="match status" value="1"/>
</dbReference>
<keyword evidence="7" id="KW-0812">Transmembrane</keyword>
<keyword evidence="7" id="KW-0472">Membrane</keyword>
<feature type="region of interest" description="Disordered" evidence="6">
    <location>
        <begin position="588"/>
        <end position="634"/>
    </location>
</feature>
<dbReference type="Proteomes" id="UP000770717">
    <property type="component" value="Unassembled WGS sequence"/>
</dbReference>
<gene>
    <name evidence="9" type="ORF">GDO78_011529</name>
</gene>
<dbReference type="OrthoDB" id="10254483at2759"/>
<evidence type="ECO:0000256" key="5">
    <source>
        <dbReference type="ARBA" id="ARBA00070257"/>
    </source>
</evidence>
<evidence type="ECO:0000256" key="2">
    <source>
        <dbReference type="ARBA" id="ARBA00022999"/>
    </source>
</evidence>
<dbReference type="PANTHER" id="PTHR15126">
    <property type="entry name" value="SH3-BINDING"/>
    <property type="match status" value="1"/>
</dbReference>
<name>A0A8J6F2E6_ELECQ</name>
<feature type="compositionally biased region" description="Acidic residues" evidence="6">
    <location>
        <begin position="308"/>
        <end position="327"/>
    </location>
</feature>
<dbReference type="SMART" id="SM00233">
    <property type="entry name" value="PH"/>
    <property type="match status" value="1"/>
</dbReference>
<dbReference type="Pfam" id="PF00017">
    <property type="entry name" value="SH2"/>
    <property type="match status" value="1"/>
</dbReference>
<dbReference type="PROSITE" id="PS50003">
    <property type="entry name" value="PH_DOMAIN"/>
    <property type="match status" value="1"/>
</dbReference>
<sequence length="746" mass="83383">MPRTSATAVTEDSLIPAVPAGMKEAPATAVTAVTAVAEVLGILHLFSMGLALLPLAPLKRLAISRRDAGFFSHCALHVEAKGGTSPLRPERFLPSEHANYLRNHGGNLMATSIKRSKSRAQLVERRNMCRLDTVRNMASGEVSWPIPMRAIGAQNLLTMPGGVTVAGYLHKRGGKQLQLFKWPLRYVIIHKGCVYYFKTSTSATSQGTFSLNGYNRVMRAAEETTSSNVFPFKMVHISKKHRTWYFSAASEEERKKWMLALRKEIDRYHEKKETITDLSDSASDSDSFYGSVERPVDIKYTHNPADDSWQDEDDDDEEDYEQPDIMDDSAPSYPPPPVPVLQENEVLANRPSTSRIPGVTKPPFPPAWSQRTGTITYPMNPRSSIDSYNVQESAGRPPLPGFPPAHKANDPINRSTDKAEKDPKKDYLRISNNNGKKPPLLPQPTPGHWPEPLSSQPKRDIASSQSKETMFVNKPSYIVGNNIKFKDELANRLHNTAPPIPEKPNHKINHVMTPVVPTKPTVPPAIKQSTMNNYVPPIPRKPKSLSDSLISPEQSSPNMLKPILSKPPTISKPPTLPRVQVRATECDRPGFSSKLRSPPDGQSFRDITMELPIRPPKPKKSMDDDKSDNEDDYEKVPLPASVFVDTCDSFDVERMFKATDARGSPLNGLFCIRNSAKAGKVLVVWDKMEAKLRNYRVFEKDTSFYLEAEKLFPDLATLVEHYYGNPLPSHDRLVLRYAFGSPYNPT</sequence>
<dbReference type="InterPro" id="IPR011993">
    <property type="entry name" value="PH-like_dom_sf"/>
</dbReference>
<keyword evidence="2" id="KW-0727">SH2 domain</keyword>
<evidence type="ECO:0000259" key="8">
    <source>
        <dbReference type="PROSITE" id="PS50003"/>
    </source>
</evidence>
<dbReference type="PANTHER" id="PTHR15126:SF4">
    <property type="entry name" value="SH3 DOMAIN-BINDING PROTEIN 2"/>
    <property type="match status" value="1"/>
</dbReference>
<keyword evidence="3" id="KW-0729">SH3-binding</keyword>
<dbReference type="EMBL" id="WNTK01000007">
    <property type="protein sequence ID" value="KAG9479548.1"/>
    <property type="molecule type" value="Genomic_DNA"/>
</dbReference>
<dbReference type="Gene3D" id="3.30.505.10">
    <property type="entry name" value="SH2 domain"/>
    <property type="match status" value="1"/>
</dbReference>
<feature type="region of interest" description="Disordered" evidence="6">
    <location>
        <begin position="521"/>
        <end position="575"/>
    </location>
</feature>
<evidence type="ECO:0000256" key="1">
    <source>
        <dbReference type="ARBA" id="ARBA00022553"/>
    </source>
</evidence>
<feature type="transmembrane region" description="Helical" evidence="7">
    <location>
        <begin position="29"/>
        <end position="56"/>
    </location>
</feature>
<dbReference type="SMART" id="SM00252">
    <property type="entry name" value="SH2"/>
    <property type="match status" value="1"/>
</dbReference>
<evidence type="ECO:0000256" key="7">
    <source>
        <dbReference type="SAM" id="Phobius"/>
    </source>
</evidence>
<dbReference type="AlphaFoldDB" id="A0A8J6F2E6"/>
<protein>
    <recommendedName>
        <fullName evidence="5">SH3 domain-binding protein 2</fullName>
    </recommendedName>
</protein>
<dbReference type="GO" id="GO:0017124">
    <property type="term" value="F:SH3 domain binding"/>
    <property type="evidence" value="ECO:0007669"/>
    <property type="project" value="UniProtKB-KW"/>
</dbReference>
<keyword evidence="10" id="KW-1185">Reference proteome</keyword>
<feature type="compositionally biased region" description="Polar residues" evidence="6">
    <location>
        <begin position="369"/>
        <end position="392"/>
    </location>
</feature>
<comment type="caution">
    <text evidence="9">The sequence shown here is derived from an EMBL/GenBank/DDBJ whole genome shotgun (WGS) entry which is preliminary data.</text>
</comment>